<dbReference type="EMBL" id="MPUH01000041">
    <property type="protein sequence ID" value="OMJ93506.1"/>
    <property type="molecule type" value="Genomic_DNA"/>
</dbReference>
<evidence type="ECO:0000256" key="1">
    <source>
        <dbReference type="ARBA" id="ARBA00022723"/>
    </source>
</evidence>
<dbReference type="SUPFAM" id="SSF57850">
    <property type="entry name" value="RING/U-box"/>
    <property type="match status" value="1"/>
</dbReference>
<reference evidence="6 7" key="1">
    <citation type="submission" date="2016-11" db="EMBL/GenBank/DDBJ databases">
        <title>The macronuclear genome of Stentor coeruleus: a giant cell with tiny introns.</title>
        <authorList>
            <person name="Slabodnick M."/>
            <person name="Ruby J.G."/>
            <person name="Reiff S.B."/>
            <person name="Swart E.C."/>
            <person name="Gosai S."/>
            <person name="Prabakaran S."/>
            <person name="Witkowska E."/>
            <person name="Larue G.E."/>
            <person name="Fisher S."/>
            <person name="Freeman R.M."/>
            <person name="Gunawardena J."/>
            <person name="Chu W."/>
            <person name="Stover N.A."/>
            <person name="Gregory B.D."/>
            <person name="Nowacki M."/>
            <person name="Derisi J."/>
            <person name="Roy S.W."/>
            <person name="Marshall W.F."/>
            <person name="Sood P."/>
        </authorList>
    </citation>
    <scope>NUCLEOTIDE SEQUENCE [LARGE SCALE GENOMIC DNA]</scope>
    <source>
        <strain evidence="6">WM001</strain>
    </source>
</reference>
<evidence type="ECO:0000256" key="4">
    <source>
        <dbReference type="PROSITE-ProRule" id="PRU00175"/>
    </source>
</evidence>
<dbReference type="InterPro" id="IPR001841">
    <property type="entry name" value="Znf_RING"/>
</dbReference>
<dbReference type="InterPro" id="IPR013083">
    <property type="entry name" value="Znf_RING/FYVE/PHD"/>
</dbReference>
<dbReference type="Proteomes" id="UP000187209">
    <property type="component" value="Unassembled WGS sequence"/>
</dbReference>
<protein>
    <recommendedName>
        <fullName evidence="5">RING-type domain-containing protein</fullName>
    </recommendedName>
</protein>
<keyword evidence="3" id="KW-0862">Zinc</keyword>
<dbReference type="InterPro" id="IPR017907">
    <property type="entry name" value="Znf_RING_CS"/>
</dbReference>
<accession>A0A1R2CWY6</accession>
<sequence>MKACYKCKQPYDPEKHIPKVLPCGHSLCILCIEKLFEKGFLVCPKDNLEHQISLENISTNYMILENVNVEKQVEVIKCTNGHEMNLLVQNEEEEMRCSICKKKSSNYYQCGPCLDQICIRCCEWINTTLVNPYQLRCSEGHFLRETTNVEAFYQSIRPDMKHNFFLCDGCLTRTNGKSFQCRQCKVDYCNSCVEKYGSIDQNINSLYCPKKKYQGFLGKIKGNYVLCNQKLVWRNQNKNFKCFSCRRFFNKSGSFICKECTIGCCIPCASNMISKVENK</sequence>
<dbReference type="Gene3D" id="3.30.40.10">
    <property type="entry name" value="Zinc/RING finger domain, C3HC4 (zinc finger)"/>
    <property type="match status" value="1"/>
</dbReference>
<evidence type="ECO:0000313" key="7">
    <source>
        <dbReference type="Proteomes" id="UP000187209"/>
    </source>
</evidence>
<feature type="domain" description="RING-type" evidence="5">
    <location>
        <begin position="4"/>
        <end position="47"/>
    </location>
</feature>
<keyword evidence="2 4" id="KW-0863">Zinc-finger</keyword>
<dbReference type="SMART" id="SM00184">
    <property type="entry name" value="RING"/>
    <property type="match status" value="2"/>
</dbReference>
<dbReference type="AlphaFoldDB" id="A0A1R2CWY6"/>
<proteinExistence type="predicted"/>
<evidence type="ECO:0000256" key="2">
    <source>
        <dbReference type="ARBA" id="ARBA00022771"/>
    </source>
</evidence>
<evidence type="ECO:0000313" key="6">
    <source>
        <dbReference type="EMBL" id="OMJ93506.1"/>
    </source>
</evidence>
<dbReference type="GO" id="GO:0008270">
    <property type="term" value="F:zinc ion binding"/>
    <property type="evidence" value="ECO:0007669"/>
    <property type="project" value="UniProtKB-KW"/>
</dbReference>
<dbReference type="PROSITE" id="PS50089">
    <property type="entry name" value="ZF_RING_2"/>
    <property type="match status" value="1"/>
</dbReference>
<dbReference type="PROSITE" id="PS00518">
    <property type="entry name" value="ZF_RING_1"/>
    <property type="match status" value="1"/>
</dbReference>
<evidence type="ECO:0000259" key="5">
    <source>
        <dbReference type="PROSITE" id="PS50089"/>
    </source>
</evidence>
<gene>
    <name evidence="6" type="ORF">SteCoe_3478</name>
</gene>
<organism evidence="6 7">
    <name type="scientific">Stentor coeruleus</name>
    <dbReference type="NCBI Taxonomy" id="5963"/>
    <lineage>
        <taxon>Eukaryota</taxon>
        <taxon>Sar</taxon>
        <taxon>Alveolata</taxon>
        <taxon>Ciliophora</taxon>
        <taxon>Postciliodesmatophora</taxon>
        <taxon>Heterotrichea</taxon>
        <taxon>Heterotrichida</taxon>
        <taxon>Stentoridae</taxon>
        <taxon>Stentor</taxon>
    </lineage>
</organism>
<evidence type="ECO:0000256" key="3">
    <source>
        <dbReference type="ARBA" id="ARBA00022833"/>
    </source>
</evidence>
<keyword evidence="7" id="KW-1185">Reference proteome</keyword>
<comment type="caution">
    <text evidence="6">The sequence shown here is derived from an EMBL/GenBank/DDBJ whole genome shotgun (WGS) entry which is preliminary data.</text>
</comment>
<dbReference type="OrthoDB" id="306803at2759"/>
<name>A0A1R2CWY6_9CILI</name>
<keyword evidence="1" id="KW-0479">Metal-binding</keyword>